<feature type="active site" description="Proton acceptor" evidence="6">
    <location>
        <position position="133"/>
    </location>
</feature>
<sequence>MKTNVAIVQAGGPTSVLNASLAGFLEAAASSNQYKEILGFQNGIEGLITNRTVRLDGLGKAQIGALKFQQGAVLGAGRYPLLAQGLTSIRTNLRQRGISQLVLVGGNGTMWAADQIGSACSDVQVVGIPKTVDNDLWGTDHSPGYLSAAKFVGEGIKSLALDLWSIRNFERVRVVEVMGRNVGWLAAAASLVENSLSEFPPIHIYVPEHKFYFEKFFAKVNEHLQTYPCLLVVVSEGVRNESGNPISEYEIGGSTSSTIPGGVAQLLSSELRDCGIPSRGENLGTLQRSNTWTVCERDRQEAIFLGGQAVKVLQEGNSNVMLGLQGKAVGLTDEARVQLVTFRNVAGMERPLDPNFLTEYGIDQSFMAWLQSRMGEPLASSDSERQVVWI</sequence>
<comment type="function">
    <text evidence="6">Catalyzes the phosphorylation of D-fructose 6-phosphate, the first committing step of glycolysis. Uses inorganic phosphate (PPi) as phosphoryl donor instead of ATP like common ATP-dependent phosphofructokinases (ATP-PFKs), which renders the reaction reversible, and can thus function both in glycolysis and gluconeogenesis. Consistently, PPi-PFK can replace the enzymes of both the forward (ATP-PFK) and reverse (fructose-bisphosphatase (FBPase)) reactions.</text>
</comment>
<keyword evidence="10" id="KW-1185">Reference proteome</keyword>
<feature type="binding site" evidence="6">
    <location>
        <position position="12"/>
    </location>
    <ligand>
        <name>diphosphate</name>
        <dbReference type="ChEBI" id="CHEBI:33019"/>
    </ligand>
</feature>
<evidence type="ECO:0000256" key="6">
    <source>
        <dbReference type="HAMAP-Rule" id="MF_01978"/>
    </source>
</evidence>
<keyword evidence="6" id="KW-0324">Glycolysis</keyword>
<comment type="subcellular location">
    <subcellularLocation>
        <location evidence="6">Cytoplasm</location>
    </subcellularLocation>
</comment>
<dbReference type="HAMAP" id="MF_01978">
    <property type="entry name" value="Phosphofructokinase_II_B2"/>
    <property type="match status" value="1"/>
</dbReference>
<dbReference type="Gene3D" id="3.40.50.450">
    <property type="match status" value="1"/>
</dbReference>
<comment type="pathway">
    <text evidence="6">Carbohydrate degradation; glycolysis; D-glyceraldehyde 3-phosphate and glycerone phosphate from D-glucose: step 3/4.</text>
</comment>
<keyword evidence="2 6" id="KW-0808">Transferase</keyword>
<dbReference type="NCBIfam" id="NF010675">
    <property type="entry name" value="PRK14072.1"/>
    <property type="match status" value="1"/>
</dbReference>
<accession>A0A8S0XD31</accession>
<comment type="activity regulation">
    <text evidence="6">Non-allosteric.</text>
</comment>
<evidence type="ECO:0000259" key="7">
    <source>
        <dbReference type="Pfam" id="PF00365"/>
    </source>
</evidence>
<dbReference type="Proteomes" id="UP001071230">
    <property type="component" value="Unassembled WGS sequence"/>
</dbReference>
<comment type="catalytic activity">
    <reaction evidence="6">
        <text>beta-D-fructose 6-phosphate + diphosphate = beta-D-fructose 1,6-bisphosphate + phosphate + H(+)</text>
        <dbReference type="Rhea" id="RHEA:13613"/>
        <dbReference type="ChEBI" id="CHEBI:15378"/>
        <dbReference type="ChEBI" id="CHEBI:32966"/>
        <dbReference type="ChEBI" id="CHEBI:33019"/>
        <dbReference type="ChEBI" id="CHEBI:43474"/>
        <dbReference type="ChEBI" id="CHEBI:57634"/>
        <dbReference type="EC" id="2.7.1.90"/>
    </reaction>
</comment>
<comment type="subunit">
    <text evidence="6">Homodimer.</text>
</comment>
<keyword evidence="3 6" id="KW-0479">Metal-binding</keyword>
<dbReference type="InterPro" id="IPR000023">
    <property type="entry name" value="Phosphofructokinase_dom"/>
</dbReference>
<dbReference type="Proteomes" id="UP000836597">
    <property type="component" value="Chromosome"/>
</dbReference>
<dbReference type="InterPro" id="IPR011404">
    <property type="entry name" value="PPi-PFK"/>
</dbReference>
<dbReference type="KEGG" id="aacx:DEACI_3899"/>
<dbReference type="Gene3D" id="3.40.50.460">
    <property type="entry name" value="Phosphofructokinase domain"/>
    <property type="match status" value="1"/>
</dbReference>
<dbReference type="GO" id="GO:0006002">
    <property type="term" value="P:fructose 6-phosphate metabolic process"/>
    <property type="evidence" value="ECO:0007669"/>
    <property type="project" value="InterPro"/>
</dbReference>
<dbReference type="GO" id="GO:0047334">
    <property type="term" value="F:diphosphate-fructose-6-phosphate 1-phosphotransferase activity"/>
    <property type="evidence" value="ECO:0007669"/>
    <property type="project" value="UniProtKB-EC"/>
</dbReference>
<evidence type="ECO:0000256" key="4">
    <source>
        <dbReference type="ARBA" id="ARBA00022777"/>
    </source>
</evidence>
<feature type="site" description="Important for catalytic activity; stabilizes the transition state when the phosphoryl donor is PPi" evidence="6">
    <location>
        <position position="130"/>
    </location>
</feature>
<evidence type="ECO:0000256" key="2">
    <source>
        <dbReference type="ARBA" id="ARBA00022679"/>
    </source>
</evidence>
<dbReference type="PANTHER" id="PTHR45770">
    <property type="entry name" value="ATP-DEPENDENT 6-PHOSPHOFRUCTOKINASE 1"/>
    <property type="match status" value="1"/>
</dbReference>
<name>A0A8S0XD31_9FIRM</name>
<feature type="binding site" evidence="6">
    <location>
        <position position="236"/>
    </location>
    <ligand>
        <name>substrate</name>
    </ligand>
</feature>
<proteinExistence type="inferred from homology"/>
<dbReference type="Pfam" id="PF00365">
    <property type="entry name" value="PFK"/>
    <property type="match status" value="1"/>
</dbReference>
<organism evidence="8">
    <name type="scientific">Acididesulfobacillus acetoxydans</name>
    <dbReference type="NCBI Taxonomy" id="1561005"/>
    <lineage>
        <taxon>Bacteria</taxon>
        <taxon>Bacillati</taxon>
        <taxon>Bacillota</taxon>
        <taxon>Clostridia</taxon>
        <taxon>Eubacteriales</taxon>
        <taxon>Peptococcaceae</taxon>
        <taxon>Acididesulfobacillus</taxon>
    </lineage>
</organism>
<protein>
    <recommendedName>
        <fullName evidence="6">Pyrophosphate--fructose 6-phosphate 1-phosphotransferase</fullName>
        <ecNumber evidence="6">2.7.1.90</ecNumber>
    </recommendedName>
    <alternativeName>
        <fullName evidence="6">6-phosphofructokinase, pyrophosphate dependent</fullName>
    </alternativeName>
    <alternativeName>
        <fullName evidence="6">PPi-dependent phosphofructokinase</fullName>
        <shortName evidence="6">PPi-PFK</shortName>
    </alternativeName>
    <alternativeName>
        <fullName evidence="6">Pyrophosphate-dependent 6-phosphofructose-1-kinase</fullName>
    </alternativeName>
</protein>
<keyword evidence="5 6" id="KW-0460">Magnesium</keyword>
<dbReference type="InterPro" id="IPR022953">
    <property type="entry name" value="ATP_PFK"/>
</dbReference>
<gene>
    <name evidence="6" type="primary">pfp</name>
    <name evidence="9" type="ORF">DEACI_0060</name>
    <name evidence="8" type="ORF">DEACI_3899</name>
</gene>
<feature type="binding site" evidence="6">
    <location>
        <begin position="178"/>
        <end position="180"/>
    </location>
    <ligand>
        <name>substrate</name>
    </ligand>
</feature>
<reference evidence="9" key="1">
    <citation type="submission" date="2014-11" db="EMBL/GenBank/DDBJ databases">
        <authorList>
            <person name="Hornung B.V."/>
        </authorList>
    </citation>
    <scope>NUCLEOTIDE SEQUENCE</scope>
    <source>
        <strain evidence="9">INE</strain>
    </source>
</reference>
<comment type="cofactor">
    <cofactor evidence="1 6">
        <name>Mg(2+)</name>
        <dbReference type="ChEBI" id="CHEBI:18420"/>
    </cofactor>
</comment>
<feature type="binding site" evidence="6">
    <location>
        <position position="107"/>
    </location>
    <ligand>
        <name>Mg(2+)</name>
        <dbReference type="ChEBI" id="CHEBI:18420"/>
        <note>catalytic</note>
    </ligand>
</feature>
<evidence type="ECO:0000256" key="1">
    <source>
        <dbReference type="ARBA" id="ARBA00001946"/>
    </source>
</evidence>
<dbReference type="EC" id="2.7.1.90" evidence="6"/>
<reference evidence="8" key="2">
    <citation type="submission" date="2020-01" db="EMBL/GenBank/DDBJ databases">
        <authorList>
            <person name="Hornung B."/>
        </authorList>
    </citation>
    <scope>NUCLEOTIDE SEQUENCE</scope>
    <source>
        <strain evidence="8">PacBioINE</strain>
    </source>
</reference>
<dbReference type="InterPro" id="IPR035966">
    <property type="entry name" value="PKF_sf"/>
</dbReference>
<keyword evidence="6" id="KW-0963">Cytoplasm</keyword>
<evidence type="ECO:0000256" key="5">
    <source>
        <dbReference type="ARBA" id="ARBA00022842"/>
    </source>
</evidence>
<feature type="domain" description="Phosphofructokinase" evidence="7">
    <location>
        <begin position="4"/>
        <end position="312"/>
    </location>
</feature>
<evidence type="ECO:0000256" key="3">
    <source>
        <dbReference type="ARBA" id="ARBA00022723"/>
    </source>
</evidence>
<dbReference type="PRINTS" id="PR00476">
    <property type="entry name" value="PHFRCTKINASE"/>
</dbReference>
<feature type="binding site" evidence="6">
    <location>
        <begin position="131"/>
        <end position="133"/>
    </location>
    <ligand>
        <name>substrate</name>
    </ligand>
</feature>
<dbReference type="InterPro" id="IPR050929">
    <property type="entry name" value="PFKA"/>
</dbReference>
<keyword evidence="4 6" id="KW-0418">Kinase</keyword>
<dbReference type="EMBL" id="CDGJ01000002">
    <property type="protein sequence ID" value="CEJ05686.1"/>
    <property type="molecule type" value="Genomic_DNA"/>
</dbReference>
<dbReference type="GO" id="GO:0005737">
    <property type="term" value="C:cytoplasm"/>
    <property type="evidence" value="ECO:0007669"/>
    <property type="project" value="UniProtKB-SubCell"/>
</dbReference>
<dbReference type="GO" id="GO:0003872">
    <property type="term" value="F:6-phosphofructokinase activity"/>
    <property type="evidence" value="ECO:0007669"/>
    <property type="project" value="UniProtKB-UniRule"/>
</dbReference>
<dbReference type="RefSeq" id="WP_240986343.1">
    <property type="nucleotide sequence ID" value="NZ_CDGJ01000002.1"/>
</dbReference>
<comment type="caution">
    <text evidence="6">Lacks conserved residue(s) required for the propagation of feature annotation.</text>
</comment>
<comment type="similarity">
    <text evidence="6">Belongs to the phosphofructokinase type A (PFKA) family. PPi-dependent PFK group II subfamily. Clade 'B2' sub-subfamily.</text>
</comment>
<dbReference type="SUPFAM" id="SSF53784">
    <property type="entry name" value="Phosphofructokinase"/>
    <property type="match status" value="1"/>
</dbReference>
<dbReference type="EMBL" id="LR746496">
    <property type="protein sequence ID" value="CAA7603076.1"/>
    <property type="molecule type" value="Genomic_DNA"/>
</dbReference>
<dbReference type="GO" id="GO:0046872">
    <property type="term" value="F:metal ion binding"/>
    <property type="evidence" value="ECO:0007669"/>
    <property type="project" value="UniProtKB-KW"/>
</dbReference>
<dbReference type="AlphaFoldDB" id="A0A8S0XD31"/>
<evidence type="ECO:0000313" key="10">
    <source>
        <dbReference type="Proteomes" id="UP001071230"/>
    </source>
</evidence>
<evidence type="ECO:0000313" key="8">
    <source>
        <dbReference type="EMBL" id="CAA7603076.1"/>
    </source>
</evidence>
<evidence type="ECO:0000313" key="9">
    <source>
        <dbReference type="EMBL" id="CEJ05686.1"/>
    </source>
</evidence>